<evidence type="ECO:0000256" key="1">
    <source>
        <dbReference type="ARBA" id="ARBA00004496"/>
    </source>
</evidence>
<name>A0ABP8VIE6_9HYPH</name>
<keyword evidence="6 9" id="KW-0547">Nucleotide-binding</keyword>
<keyword evidence="9" id="KW-0961">Cell wall biogenesis/degradation</keyword>
<proteinExistence type="inferred from homology"/>
<comment type="subcellular location">
    <subcellularLocation>
        <location evidence="1 9">Cytoplasm</location>
    </subcellularLocation>
</comment>
<keyword evidence="8 9" id="KW-0131">Cell cycle</keyword>
<dbReference type="InterPro" id="IPR005762">
    <property type="entry name" value="MurD"/>
</dbReference>
<evidence type="ECO:0000256" key="5">
    <source>
        <dbReference type="ARBA" id="ARBA00022618"/>
    </source>
</evidence>
<evidence type="ECO:0000313" key="11">
    <source>
        <dbReference type="EMBL" id="GAA4662736.1"/>
    </source>
</evidence>
<gene>
    <name evidence="9 11" type="primary">murD</name>
    <name evidence="11" type="ORF">GCM10023262_08470</name>
</gene>
<reference evidence="12" key="1">
    <citation type="journal article" date="2019" name="Int. J. Syst. Evol. Microbiol.">
        <title>The Global Catalogue of Microorganisms (GCM) 10K type strain sequencing project: providing services to taxonomists for standard genome sequencing and annotation.</title>
        <authorList>
            <consortium name="The Broad Institute Genomics Platform"/>
            <consortium name="The Broad Institute Genome Sequencing Center for Infectious Disease"/>
            <person name="Wu L."/>
            <person name="Ma J."/>
        </authorList>
    </citation>
    <scope>NUCLEOTIDE SEQUENCE [LARGE SCALE GENOMIC DNA]</scope>
    <source>
        <strain evidence="12">JCM 17714</strain>
    </source>
</reference>
<dbReference type="SUPFAM" id="SSF53244">
    <property type="entry name" value="MurD-like peptide ligases, peptide-binding domain"/>
    <property type="match status" value="1"/>
</dbReference>
<keyword evidence="3 9" id="KW-0963">Cytoplasm</keyword>
<dbReference type="PROSITE" id="PS01011">
    <property type="entry name" value="FOLYLPOLYGLU_SYNT_1"/>
    <property type="match status" value="1"/>
</dbReference>
<dbReference type="RefSeq" id="WP_345118877.1">
    <property type="nucleotide sequence ID" value="NZ_BAABJA010000004.1"/>
</dbReference>
<evidence type="ECO:0000256" key="6">
    <source>
        <dbReference type="ARBA" id="ARBA00022741"/>
    </source>
</evidence>
<dbReference type="NCBIfam" id="TIGR01087">
    <property type="entry name" value="murD"/>
    <property type="match status" value="1"/>
</dbReference>
<keyword evidence="12" id="KW-1185">Reference proteome</keyword>
<dbReference type="Gene3D" id="3.40.50.720">
    <property type="entry name" value="NAD(P)-binding Rossmann-like Domain"/>
    <property type="match status" value="1"/>
</dbReference>
<accession>A0ABP8VIE6</accession>
<dbReference type="PANTHER" id="PTHR43692:SF1">
    <property type="entry name" value="UDP-N-ACETYLMURAMOYLALANINE--D-GLUTAMATE LIGASE"/>
    <property type="match status" value="1"/>
</dbReference>
<feature type="binding site" evidence="9">
    <location>
        <begin position="128"/>
        <end position="134"/>
    </location>
    <ligand>
        <name>ATP</name>
        <dbReference type="ChEBI" id="CHEBI:30616"/>
    </ligand>
</feature>
<dbReference type="SUPFAM" id="SSF53623">
    <property type="entry name" value="MurD-like peptide ligases, catalytic domain"/>
    <property type="match status" value="1"/>
</dbReference>
<sequence>MISVTCYKGRKVALFGLGRSGLAAAQALIRGGAKVIAWDDNPSSIQEAFQQNIPTRDLHHEDWSEFVALILAPGIPLTYPKPHWVVEKARQANIEIIGDIELFVRARHHFLQHHGFCDEDVPLIAITGTNGKSTTTALLAHLLEQMGYDVQMGGNIGTAILMLKPFVKKRIYVIECSSFQIDLSPSLQPTIGLLLNVTPDHIDRHGSFAHYVQAKRHLVSRASHAFISVDDEPCQALYQQLLDEGHHVEAVSKEHWLENGFYADGTKLFSVCQGKRQILADLASMTVLRGCHNAQNALMALAALQTLKITDSHMNKHLASYQGLPHRMQQVRQMGAVLFINDSKATNADASAPALSAFQDIFWIVGGQAKEGGIDFLRGFFHKIRKAYLIGSAAEEFVDVIGCSFPFSMSLTLENAVREAAADAMRCKAKEVVVLFSPACASYDQFKNYEERGEAFVSFVMQLKEA</sequence>
<feature type="domain" description="Mur ligase central" evidence="10">
    <location>
        <begin position="126"/>
        <end position="303"/>
    </location>
</feature>
<dbReference type="InterPro" id="IPR036615">
    <property type="entry name" value="Mur_ligase_C_dom_sf"/>
</dbReference>
<comment type="pathway">
    <text evidence="2 9">Cell wall biogenesis; peptidoglycan biosynthesis.</text>
</comment>
<dbReference type="InterPro" id="IPR013221">
    <property type="entry name" value="Mur_ligase_cen"/>
</dbReference>
<dbReference type="HAMAP" id="MF_00639">
    <property type="entry name" value="MurD"/>
    <property type="match status" value="1"/>
</dbReference>
<dbReference type="EMBL" id="BAABJA010000004">
    <property type="protein sequence ID" value="GAA4662736.1"/>
    <property type="molecule type" value="Genomic_DNA"/>
</dbReference>
<dbReference type="Gene3D" id="3.90.190.20">
    <property type="entry name" value="Mur ligase, C-terminal domain"/>
    <property type="match status" value="1"/>
</dbReference>
<comment type="function">
    <text evidence="9">Cell wall formation. Catalyzes the addition of glutamate to the nucleotide precursor UDP-N-acetylmuramoyl-L-alanine (UMA).</text>
</comment>
<evidence type="ECO:0000256" key="9">
    <source>
        <dbReference type="HAMAP-Rule" id="MF_00639"/>
    </source>
</evidence>
<dbReference type="Pfam" id="PF08245">
    <property type="entry name" value="Mur_ligase_M"/>
    <property type="match status" value="1"/>
</dbReference>
<dbReference type="Gene3D" id="3.40.1190.10">
    <property type="entry name" value="Mur-like, catalytic domain"/>
    <property type="match status" value="1"/>
</dbReference>
<dbReference type="SUPFAM" id="SSF51984">
    <property type="entry name" value="MurCD N-terminal domain"/>
    <property type="match status" value="1"/>
</dbReference>
<protein>
    <recommendedName>
        <fullName evidence="9">UDP-N-acetylmuramoylalanine--D-glutamate ligase</fullName>
        <ecNumber evidence="9">6.3.2.9</ecNumber>
    </recommendedName>
    <alternativeName>
        <fullName evidence="9">D-glutamic acid-adding enzyme</fullName>
    </alternativeName>
    <alternativeName>
        <fullName evidence="9">UDP-N-acetylmuramoyl-L-alanyl-D-glutamate synthetase</fullName>
    </alternativeName>
</protein>
<dbReference type="GO" id="GO:0016874">
    <property type="term" value="F:ligase activity"/>
    <property type="evidence" value="ECO:0007669"/>
    <property type="project" value="UniProtKB-KW"/>
</dbReference>
<organism evidence="11 12">
    <name type="scientific">Bartonella pachyuromydis</name>
    <dbReference type="NCBI Taxonomy" id="931097"/>
    <lineage>
        <taxon>Bacteria</taxon>
        <taxon>Pseudomonadati</taxon>
        <taxon>Pseudomonadota</taxon>
        <taxon>Alphaproteobacteria</taxon>
        <taxon>Hyphomicrobiales</taxon>
        <taxon>Bartonellaceae</taxon>
        <taxon>Bartonella</taxon>
    </lineage>
</organism>
<keyword evidence="9" id="KW-0133">Cell shape</keyword>
<comment type="catalytic activity">
    <reaction evidence="9">
        <text>UDP-N-acetyl-alpha-D-muramoyl-L-alanine + D-glutamate + ATP = UDP-N-acetyl-alpha-D-muramoyl-L-alanyl-D-glutamate + ADP + phosphate + H(+)</text>
        <dbReference type="Rhea" id="RHEA:16429"/>
        <dbReference type="ChEBI" id="CHEBI:15378"/>
        <dbReference type="ChEBI" id="CHEBI:29986"/>
        <dbReference type="ChEBI" id="CHEBI:30616"/>
        <dbReference type="ChEBI" id="CHEBI:43474"/>
        <dbReference type="ChEBI" id="CHEBI:83898"/>
        <dbReference type="ChEBI" id="CHEBI:83900"/>
        <dbReference type="ChEBI" id="CHEBI:456216"/>
        <dbReference type="EC" id="6.3.2.9"/>
    </reaction>
</comment>
<keyword evidence="9" id="KW-0573">Peptidoglycan synthesis</keyword>
<dbReference type="EC" id="6.3.2.9" evidence="9"/>
<keyword evidence="5 9" id="KW-0132">Cell division</keyword>
<keyword evidence="4 9" id="KW-0436">Ligase</keyword>
<evidence type="ECO:0000313" key="12">
    <source>
        <dbReference type="Proteomes" id="UP001501699"/>
    </source>
</evidence>
<keyword evidence="7 9" id="KW-0067">ATP-binding</keyword>
<dbReference type="PANTHER" id="PTHR43692">
    <property type="entry name" value="UDP-N-ACETYLMURAMOYLALANINE--D-GLUTAMATE LIGASE"/>
    <property type="match status" value="1"/>
</dbReference>
<evidence type="ECO:0000256" key="2">
    <source>
        <dbReference type="ARBA" id="ARBA00004752"/>
    </source>
</evidence>
<dbReference type="Proteomes" id="UP001501699">
    <property type="component" value="Unassembled WGS sequence"/>
</dbReference>
<evidence type="ECO:0000256" key="7">
    <source>
        <dbReference type="ARBA" id="ARBA00022840"/>
    </source>
</evidence>
<evidence type="ECO:0000259" key="10">
    <source>
        <dbReference type="Pfam" id="PF08245"/>
    </source>
</evidence>
<evidence type="ECO:0000256" key="4">
    <source>
        <dbReference type="ARBA" id="ARBA00022598"/>
    </source>
</evidence>
<evidence type="ECO:0000256" key="3">
    <source>
        <dbReference type="ARBA" id="ARBA00022490"/>
    </source>
</evidence>
<evidence type="ECO:0000256" key="8">
    <source>
        <dbReference type="ARBA" id="ARBA00023306"/>
    </source>
</evidence>
<dbReference type="CDD" id="cd01983">
    <property type="entry name" value="SIMIBI"/>
    <property type="match status" value="1"/>
</dbReference>
<dbReference type="InterPro" id="IPR018109">
    <property type="entry name" value="Folylpolyglutamate_synth_CS"/>
</dbReference>
<dbReference type="InterPro" id="IPR036565">
    <property type="entry name" value="Mur-like_cat_sf"/>
</dbReference>
<comment type="caution">
    <text evidence="11">The sequence shown here is derived from an EMBL/GenBank/DDBJ whole genome shotgun (WGS) entry which is preliminary data.</text>
</comment>
<comment type="similarity">
    <text evidence="9">Belongs to the MurCDEF family.</text>
</comment>